<dbReference type="WBParaSite" id="nRc.2.0.1.t03408-RA">
    <property type="protein sequence ID" value="nRc.2.0.1.t03408-RA"/>
    <property type="gene ID" value="nRc.2.0.1.g03408"/>
</dbReference>
<keyword evidence="1" id="KW-0175">Coiled coil</keyword>
<evidence type="ECO:0000313" key="3">
    <source>
        <dbReference type="WBParaSite" id="nRc.2.0.1.t03408-RA"/>
    </source>
</evidence>
<reference evidence="3" key="1">
    <citation type="submission" date="2022-11" db="UniProtKB">
        <authorList>
            <consortium name="WormBaseParasite"/>
        </authorList>
    </citation>
    <scope>IDENTIFICATION</scope>
</reference>
<organism evidence="2 3">
    <name type="scientific">Romanomermis culicivorax</name>
    <name type="common">Nematode worm</name>
    <dbReference type="NCBI Taxonomy" id="13658"/>
    <lineage>
        <taxon>Eukaryota</taxon>
        <taxon>Metazoa</taxon>
        <taxon>Ecdysozoa</taxon>
        <taxon>Nematoda</taxon>
        <taxon>Enoplea</taxon>
        <taxon>Dorylaimia</taxon>
        <taxon>Mermithida</taxon>
        <taxon>Mermithoidea</taxon>
        <taxon>Mermithidae</taxon>
        <taxon>Romanomermis</taxon>
    </lineage>
</organism>
<evidence type="ECO:0000313" key="2">
    <source>
        <dbReference type="Proteomes" id="UP000887565"/>
    </source>
</evidence>
<dbReference type="AlphaFoldDB" id="A0A915HN92"/>
<name>A0A915HN92_ROMCU</name>
<feature type="coiled-coil region" evidence="1">
    <location>
        <begin position="72"/>
        <end position="99"/>
    </location>
</feature>
<keyword evidence="2" id="KW-1185">Reference proteome</keyword>
<proteinExistence type="predicted"/>
<dbReference type="Proteomes" id="UP000887565">
    <property type="component" value="Unplaced"/>
</dbReference>
<evidence type="ECO:0000256" key="1">
    <source>
        <dbReference type="SAM" id="Coils"/>
    </source>
</evidence>
<sequence length="149" mass="16872">MSLPLSSKIEPKRFTRGGFEDQYYRILAGLKPMLKAPSKLVIPPPDAAEQTAQAPVVTSMVHDKLDLMAVQMEEMTVILDQMQNQIVAQQQKITDLETDQQFRDNLPLPENVKLEILRGTTDPDVHHFMEDHASYEDAKQIILTFLASP</sequence>
<accession>A0A915HN92</accession>
<protein>
    <submittedName>
        <fullName evidence="3">Uncharacterized protein</fullName>
    </submittedName>
</protein>